<proteinExistence type="predicted"/>
<name>A0ABV5GI10_9FLAO</name>
<dbReference type="EMBL" id="JBHMEY010000001">
    <property type="protein sequence ID" value="MFB9095008.1"/>
    <property type="molecule type" value="Genomic_DNA"/>
</dbReference>
<gene>
    <name evidence="3" type="ORF">ACFFVF_00645</name>
</gene>
<dbReference type="RefSeq" id="WP_236454735.1">
    <property type="nucleotide sequence ID" value="NZ_CBCSGE010000007.1"/>
</dbReference>
<organism evidence="3 4">
    <name type="scientific">Flavobacterium jumunjinense</name>
    <dbReference type="NCBI Taxonomy" id="998845"/>
    <lineage>
        <taxon>Bacteria</taxon>
        <taxon>Pseudomonadati</taxon>
        <taxon>Bacteroidota</taxon>
        <taxon>Flavobacteriia</taxon>
        <taxon>Flavobacteriales</taxon>
        <taxon>Flavobacteriaceae</taxon>
        <taxon>Flavobacterium</taxon>
    </lineage>
</organism>
<protein>
    <submittedName>
        <fullName evidence="3">DUF6576 domain-containing protein</fullName>
    </submittedName>
</protein>
<evidence type="ECO:0000313" key="3">
    <source>
        <dbReference type="EMBL" id="MFB9095008.1"/>
    </source>
</evidence>
<accession>A0ABV5GI10</accession>
<keyword evidence="1" id="KW-0472">Membrane</keyword>
<keyword evidence="1" id="KW-1133">Transmembrane helix</keyword>
<keyword evidence="4" id="KW-1185">Reference proteome</keyword>
<feature type="domain" description="DUF6576" evidence="2">
    <location>
        <begin position="54"/>
        <end position="99"/>
    </location>
</feature>
<dbReference type="Pfam" id="PF20216">
    <property type="entry name" value="DUF6576"/>
    <property type="match status" value="1"/>
</dbReference>
<evidence type="ECO:0000313" key="4">
    <source>
        <dbReference type="Proteomes" id="UP001589607"/>
    </source>
</evidence>
<comment type="caution">
    <text evidence="3">The sequence shown here is derived from an EMBL/GenBank/DDBJ whole genome shotgun (WGS) entry which is preliminary data.</text>
</comment>
<evidence type="ECO:0000259" key="2">
    <source>
        <dbReference type="Pfam" id="PF20216"/>
    </source>
</evidence>
<dbReference type="InterPro" id="IPR046483">
    <property type="entry name" value="DUF6576"/>
</dbReference>
<feature type="transmembrane region" description="Helical" evidence="1">
    <location>
        <begin position="12"/>
        <end position="32"/>
    </location>
</feature>
<keyword evidence="1" id="KW-0812">Transmembrane</keyword>
<evidence type="ECO:0000256" key="1">
    <source>
        <dbReference type="SAM" id="Phobius"/>
    </source>
</evidence>
<dbReference type="Proteomes" id="UP001589607">
    <property type="component" value="Unassembled WGS sequence"/>
</dbReference>
<reference evidence="3 4" key="1">
    <citation type="submission" date="2024-09" db="EMBL/GenBank/DDBJ databases">
        <authorList>
            <person name="Sun Q."/>
            <person name="Mori K."/>
        </authorList>
    </citation>
    <scope>NUCLEOTIDE SEQUENCE [LARGE SCALE GENOMIC DNA]</scope>
    <source>
        <strain evidence="3 4">CECT 7955</strain>
    </source>
</reference>
<sequence>MNTFTLLLHNLAFSDASVLIPLIVLIFGYWLIQKTNLFSSSNKAKSSLDDDKYYTIDDKYNAEKVRKQKELDKLLEKISKKGIDGLSTNERKRLDELSK</sequence>